<dbReference type="PANTHER" id="PTHR33698:SF1">
    <property type="entry name" value="NUCLEAR TRANSPORT FACTOR 2 (NTF2) FAMILY PROTEIN"/>
    <property type="match status" value="1"/>
</dbReference>
<sequence length="398" mass="44791">MEIAMLRVKETASGSMKDDEPPPWSMDTAMAIAVNFSAQSLRQSAVPRAMADLALNPLTFQTSHQLEQKGTKKQLHGVAIKRQESNKLTNNHRVSLIVLASNSDSISILGQPSATDTIKHFYTCINERNLKKLGGFISEDCYIEDCSFFNPFNGKKEVMHFFDLLMRSMGQNVKFIIEHVCEGDGITVGVNWHLEWKQTQIPFTRGCSFYECSEEREILVIKKARTIIESPLKPGGVVLVLLKNVTTIFDEFPKAAEWFLKSPHVIIQSLMKIYAMFLAPLINPLVASYVRIWEFMARLFALAIKIEIVVLLGIGDMRSGVVDSLKWIAGPNGMYNAKFFYESSSAIGDYSNGLQSVNLYVLLQAVDLLLFPVMKFLEEQWLLSGSYSELHLMVIQGT</sequence>
<organism evidence="2 3">
    <name type="scientific">Hibiscus sabdariffa</name>
    <name type="common">roselle</name>
    <dbReference type="NCBI Taxonomy" id="183260"/>
    <lineage>
        <taxon>Eukaryota</taxon>
        <taxon>Viridiplantae</taxon>
        <taxon>Streptophyta</taxon>
        <taxon>Embryophyta</taxon>
        <taxon>Tracheophyta</taxon>
        <taxon>Spermatophyta</taxon>
        <taxon>Magnoliopsida</taxon>
        <taxon>eudicotyledons</taxon>
        <taxon>Gunneridae</taxon>
        <taxon>Pentapetalae</taxon>
        <taxon>rosids</taxon>
        <taxon>malvids</taxon>
        <taxon>Malvales</taxon>
        <taxon>Malvaceae</taxon>
        <taxon>Malvoideae</taxon>
        <taxon>Hibiscus</taxon>
    </lineage>
</organism>
<name>A0ABR1ZLM6_9ROSI</name>
<feature type="domain" description="SnoaL-like" evidence="1">
    <location>
        <begin position="119"/>
        <end position="214"/>
    </location>
</feature>
<dbReference type="Proteomes" id="UP001396334">
    <property type="component" value="Unassembled WGS sequence"/>
</dbReference>
<dbReference type="SUPFAM" id="SSF54427">
    <property type="entry name" value="NTF2-like"/>
    <property type="match status" value="1"/>
</dbReference>
<proteinExistence type="predicted"/>
<dbReference type="PANTHER" id="PTHR33698">
    <property type="entry name" value="NUCLEAR TRANSPORT FACTOR 2 (NTF2)-LIKE PROTEIN"/>
    <property type="match status" value="1"/>
</dbReference>
<evidence type="ECO:0000259" key="1">
    <source>
        <dbReference type="Pfam" id="PF12680"/>
    </source>
</evidence>
<comment type="caution">
    <text evidence="2">The sequence shown here is derived from an EMBL/GenBank/DDBJ whole genome shotgun (WGS) entry which is preliminary data.</text>
</comment>
<dbReference type="InterPro" id="IPR032710">
    <property type="entry name" value="NTF2-like_dom_sf"/>
</dbReference>
<accession>A0ABR1ZLM6</accession>
<reference evidence="2 3" key="1">
    <citation type="journal article" date="2024" name="G3 (Bethesda)">
        <title>Genome assembly of Hibiscus sabdariffa L. provides insights into metabolisms of medicinal natural products.</title>
        <authorList>
            <person name="Kim T."/>
        </authorList>
    </citation>
    <scope>NUCLEOTIDE SEQUENCE [LARGE SCALE GENOMIC DNA]</scope>
    <source>
        <strain evidence="2">TK-2024</strain>
        <tissue evidence="2">Old leaves</tissue>
    </source>
</reference>
<evidence type="ECO:0000313" key="3">
    <source>
        <dbReference type="Proteomes" id="UP001396334"/>
    </source>
</evidence>
<dbReference type="EMBL" id="JBBPBN010000937">
    <property type="protein sequence ID" value="KAK8481208.1"/>
    <property type="molecule type" value="Genomic_DNA"/>
</dbReference>
<protein>
    <recommendedName>
        <fullName evidence="1">SnoaL-like domain-containing protein</fullName>
    </recommendedName>
</protein>
<evidence type="ECO:0000313" key="2">
    <source>
        <dbReference type="EMBL" id="KAK8481208.1"/>
    </source>
</evidence>
<dbReference type="InterPro" id="IPR037401">
    <property type="entry name" value="SnoaL-like"/>
</dbReference>
<keyword evidence="3" id="KW-1185">Reference proteome</keyword>
<dbReference type="CDD" id="cd00531">
    <property type="entry name" value="NTF2_like"/>
    <property type="match status" value="1"/>
</dbReference>
<gene>
    <name evidence="2" type="ORF">V6N11_031059</name>
</gene>
<dbReference type="Gene3D" id="3.10.450.50">
    <property type="match status" value="1"/>
</dbReference>
<dbReference type="Pfam" id="PF12680">
    <property type="entry name" value="SnoaL_2"/>
    <property type="match status" value="1"/>
</dbReference>